<proteinExistence type="predicted"/>
<dbReference type="Proteomes" id="UP000814140">
    <property type="component" value="Unassembled WGS sequence"/>
</dbReference>
<evidence type="ECO:0000313" key="1">
    <source>
        <dbReference type="EMBL" id="KAI0055423.1"/>
    </source>
</evidence>
<name>A0ACB8SG12_9AGAM</name>
<keyword evidence="2" id="KW-1185">Reference proteome</keyword>
<comment type="caution">
    <text evidence="1">The sequence shown here is derived from an EMBL/GenBank/DDBJ whole genome shotgun (WGS) entry which is preliminary data.</text>
</comment>
<evidence type="ECO:0000313" key="2">
    <source>
        <dbReference type="Proteomes" id="UP000814140"/>
    </source>
</evidence>
<sequence length="341" mass="36008">MSSNTVLVTGASGFLGSQVVDQLLEAGYKVRGTARSTTAPRLQESYKSFGDRFQVAIVEDIATSDLSEAFKGVDAIIHVASPLAGAASAEVVLRSAVDGTTRVLDAAVAAGVHKIVITSSIIALTTPTKLATAVVVDENGTSDLTYEEAIRPGTEAMTVYAASKALADKTTWEYAKAHPELDIAAIYPPFLWGPSGRGQVLDGPTAGTNSIVYSLINGPKGRPVPAVSAIATFINNIDAARAHVNALKLPKSDKPKRIVPNAGEYTWVQAVRYLEKTRPELKDRLPVVEGEGPAVPPHATFDDKTARAVGLDTYISFEETVGAVIDQAVRREKELGITPSA</sequence>
<dbReference type="EMBL" id="MU277292">
    <property type="protein sequence ID" value="KAI0055423.1"/>
    <property type="molecule type" value="Genomic_DNA"/>
</dbReference>
<protein>
    <submittedName>
        <fullName evidence="1">NAD-P-binding protein</fullName>
    </submittedName>
</protein>
<reference evidence="1" key="1">
    <citation type="submission" date="2021-03" db="EMBL/GenBank/DDBJ databases">
        <authorList>
            <consortium name="DOE Joint Genome Institute"/>
            <person name="Ahrendt S."/>
            <person name="Looney B.P."/>
            <person name="Miyauchi S."/>
            <person name="Morin E."/>
            <person name="Drula E."/>
            <person name="Courty P.E."/>
            <person name="Chicoki N."/>
            <person name="Fauchery L."/>
            <person name="Kohler A."/>
            <person name="Kuo A."/>
            <person name="Labutti K."/>
            <person name="Pangilinan J."/>
            <person name="Lipzen A."/>
            <person name="Riley R."/>
            <person name="Andreopoulos W."/>
            <person name="He G."/>
            <person name="Johnson J."/>
            <person name="Barry K.W."/>
            <person name="Grigoriev I.V."/>
            <person name="Nagy L."/>
            <person name="Hibbett D."/>
            <person name="Henrissat B."/>
            <person name="Matheny P.B."/>
            <person name="Labbe J."/>
            <person name="Martin F."/>
        </authorList>
    </citation>
    <scope>NUCLEOTIDE SEQUENCE</scope>
    <source>
        <strain evidence="1">HHB10654</strain>
    </source>
</reference>
<organism evidence="1 2">
    <name type="scientific">Artomyces pyxidatus</name>
    <dbReference type="NCBI Taxonomy" id="48021"/>
    <lineage>
        <taxon>Eukaryota</taxon>
        <taxon>Fungi</taxon>
        <taxon>Dikarya</taxon>
        <taxon>Basidiomycota</taxon>
        <taxon>Agaricomycotina</taxon>
        <taxon>Agaricomycetes</taxon>
        <taxon>Russulales</taxon>
        <taxon>Auriscalpiaceae</taxon>
        <taxon>Artomyces</taxon>
    </lineage>
</organism>
<reference evidence="1" key="2">
    <citation type="journal article" date="2022" name="New Phytol.">
        <title>Evolutionary transition to the ectomycorrhizal habit in the genomes of a hyperdiverse lineage of mushroom-forming fungi.</title>
        <authorList>
            <person name="Looney B."/>
            <person name="Miyauchi S."/>
            <person name="Morin E."/>
            <person name="Drula E."/>
            <person name="Courty P.E."/>
            <person name="Kohler A."/>
            <person name="Kuo A."/>
            <person name="LaButti K."/>
            <person name="Pangilinan J."/>
            <person name="Lipzen A."/>
            <person name="Riley R."/>
            <person name="Andreopoulos W."/>
            <person name="He G."/>
            <person name="Johnson J."/>
            <person name="Nolan M."/>
            <person name="Tritt A."/>
            <person name="Barry K.W."/>
            <person name="Grigoriev I.V."/>
            <person name="Nagy L.G."/>
            <person name="Hibbett D."/>
            <person name="Henrissat B."/>
            <person name="Matheny P.B."/>
            <person name="Labbe J."/>
            <person name="Martin F.M."/>
        </authorList>
    </citation>
    <scope>NUCLEOTIDE SEQUENCE</scope>
    <source>
        <strain evidence="1">HHB10654</strain>
    </source>
</reference>
<gene>
    <name evidence="1" type="ORF">BV25DRAFT_1921816</name>
</gene>
<accession>A0ACB8SG12</accession>